<protein>
    <submittedName>
        <fullName evidence="1">Uncharacterized protein</fullName>
    </submittedName>
</protein>
<dbReference type="EMBL" id="VSSQ01001035">
    <property type="protein sequence ID" value="MPM04393.1"/>
    <property type="molecule type" value="Genomic_DNA"/>
</dbReference>
<reference evidence="1" key="1">
    <citation type="submission" date="2019-08" db="EMBL/GenBank/DDBJ databases">
        <authorList>
            <person name="Kucharzyk K."/>
            <person name="Murdoch R.W."/>
            <person name="Higgins S."/>
            <person name="Loffler F."/>
        </authorList>
    </citation>
    <scope>NUCLEOTIDE SEQUENCE</scope>
</reference>
<dbReference type="AlphaFoldDB" id="A0A644WQ17"/>
<evidence type="ECO:0000313" key="1">
    <source>
        <dbReference type="EMBL" id="MPM04393.1"/>
    </source>
</evidence>
<sequence>MLLNFFSILHSVLLIVSFFRHKILAKVQGKELVLRFKLACQRSQGRLVAGNVQIIIEQTQ</sequence>
<accession>A0A644WQ17</accession>
<comment type="caution">
    <text evidence="1">The sequence shown here is derived from an EMBL/GenBank/DDBJ whole genome shotgun (WGS) entry which is preliminary data.</text>
</comment>
<organism evidence="1">
    <name type="scientific">bioreactor metagenome</name>
    <dbReference type="NCBI Taxonomy" id="1076179"/>
    <lineage>
        <taxon>unclassified sequences</taxon>
        <taxon>metagenomes</taxon>
        <taxon>ecological metagenomes</taxon>
    </lineage>
</organism>
<gene>
    <name evidence="1" type="ORF">SDC9_50670</name>
</gene>
<name>A0A644WQ17_9ZZZZ</name>
<proteinExistence type="predicted"/>